<dbReference type="EMBL" id="QGKY02000164">
    <property type="protein sequence ID" value="KAF2592447.1"/>
    <property type="molecule type" value="Genomic_DNA"/>
</dbReference>
<organism evidence="3">
    <name type="scientific">Brassica cretica</name>
    <name type="common">Mustard</name>
    <dbReference type="NCBI Taxonomy" id="69181"/>
    <lineage>
        <taxon>Eukaryota</taxon>
        <taxon>Viridiplantae</taxon>
        <taxon>Streptophyta</taxon>
        <taxon>Embryophyta</taxon>
        <taxon>Tracheophyta</taxon>
        <taxon>Spermatophyta</taxon>
        <taxon>Magnoliopsida</taxon>
        <taxon>eudicotyledons</taxon>
        <taxon>Gunneridae</taxon>
        <taxon>Pentapetalae</taxon>
        <taxon>rosids</taxon>
        <taxon>malvids</taxon>
        <taxon>Brassicales</taxon>
        <taxon>Brassicaceae</taxon>
        <taxon>Brassiceae</taxon>
        <taxon>Brassica</taxon>
    </lineage>
</organism>
<evidence type="ECO:0000256" key="1">
    <source>
        <dbReference type="SAM" id="MobiDB-lite"/>
    </source>
</evidence>
<evidence type="ECO:0000256" key="2">
    <source>
        <dbReference type="SAM" id="SignalP"/>
    </source>
</evidence>
<feature type="signal peptide" evidence="2">
    <location>
        <begin position="1"/>
        <end position="24"/>
    </location>
</feature>
<proteinExistence type="predicted"/>
<feature type="compositionally biased region" description="Polar residues" evidence="1">
    <location>
        <begin position="83"/>
        <end position="95"/>
    </location>
</feature>
<feature type="chain" id="PRO_5035912757" description="Secreted protein" evidence="2">
    <location>
        <begin position="25"/>
        <end position="102"/>
    </location>
</feature>
<dbReference type="AlphaFoldDB" id="A0A8S9KFA9"/>
<keyword evidence="2" id="KW-0732">Signal</keyword>
<comment type="caution">
    <text evidence="3">The sequence shown here is derived from an EMBL/GenBank/DDBJ whole genome shotgun (WGS) entry which is preliminary data.</text>
</comment>
<reference evidence="3" key="1">
    <citation type="submission" date="2019-12" db="EMBL/GenBank/DDBJ databases">
        <title>Genome sequencing and annotation of Brassica cretica.</title>
        <authorList>
            <person name="Studholme D.J."/>
            <person name="Sarris P.F."/>
        </authorList>
    </citation>
    <scope>NUCLEOTIDE SEQUENCE</scope>
    <source>
        <strain evidence="3">PFS-102/07</strain>
        <tissue evidence="3">Leaf</tissue>
    </source>
</reference>
<accession>A0A8S9KFA9</accession>
<protein>
    <recommendedName>
        <fullName evidence="4">Secreted protein</fullName>
    </recommendedName>
</protein>
<evidence type="ECO:0000313" key="3">
    <source>
        <dbReference type="EMBL" id="KAF2592447.1"/>
    </source>
</evidence>
<gene>
    <name evidence="3" type="ORF">F2Q70_00043708</name>
</gene>
<name>A0A8S9KFA9_BRACR</name>
<sequence length="102" mass="11113">MGGGKTWVSRFLSVAFTVVLRTMCDLYCALPYEFPYSVIAGLVDDVVSGEGNLRSLLGEDGEWGGSVIVWRCVFVTPDIEIASGSNESTRSSDYTISHIPEK</sequence>
<feature type="region of interest" description="Disordered" evidence="1">
    <location>
        <begin position="83"/>
        <end position="102"/>
    </location>
</feature>
<evidence type="ECO:0008006" key="4">
    <source>
        <dbReference type="Google" id="ProtNLM"/>
    </source>
</evidence>